<evidence type="ECO:0000313" key="2">
    <source>
        <dbReference type="Proteomes" id="UP000036951"/>
    </source>
</evidence>
<keyword evidence="2" id="KW-1185">Reference proteome</keyword>
<reference evidence="1 2" key="1">
    <citation type="submission" date="2015-06" db="EMBL/GenBank/DDBJ databases">
        <title>Prevotella sp. 109, sp. nov., a novel member of the family Prevotellaceae isolated from human faeces.</title>
        <authorList>
            <person name="Shkoporov A.N."/>
            <person name="Chaplin A.V."/>
            <person name="Kafarskaia L.I."/>
            <person name="Efimov B.A."/>
        </authorList>
    </citation>
    <scope>NUCLEOTIDE SEQUENCE [LARGE SCALE GENOMIC DNA]</scope>
    <source>
        <strain evidence="1 2">109</strain>
    </source>
</reference>
<dbReference type="AlphaFoldDB" id="A0A8E1QWA5"/>
<gene>
    <name evidence="1" type="ORF">ACU52_12740</name>
</gene>
<organism evidence="1 2">
    <name type="scientific">Xylanibacter rarus</name>
    <dbReference type="NCBI Taxonomy" id="1676614"/>
    <lineage>
        <taxon>Bacteria</taxon>
        <taxon>Pseudomonadati</taxon>
        <taxon>Bacteroidota</taxon>
        <taxon>Bacteroidia</taxon>
        <taxon>Bacteroidales</taxon>
        <taxon>Prevotellaceae</taxon>
        <taxon>Xylanibacter</taxon>
    </lineage>
</organism>
<dbReference type="Proteomes" id="UP000036951">
    <property type="component" value="Unassembled WGS sequence"/>
</dbReference>
<sequence>MLSIVSPAQNTPTYRKLNGYAFSILSGNGKYAIQNEESGKKTIIYNTTDEIMQEFDGVICNSATPEGIFVGQSEFTFPAVAIDGHWEKLPYPDDPDVISGTAWDITDDGTMICGAITYKNIDDNPYAIGTIRKPCIWERQEDGTYKVSLLKFPLLDPTHLQVQAVDAIVCSNSYIGGRVIDWSGYRNYCIAWKKDKDGIWQYNEFGLDIIYKEGVKIPTSRPVQPITVDAAKYFTAEDSVKYLEDIEKYENGEISKNPIYYKQYYITDIDSMAAYSEAVHEYQEILADYNKRLKLYSDSLDSALTGDGFDVFTITKAQNGIRMMLTYQWKKDERDRDSSPAYFNLENGRFTSYKELYGLPTGLTMNDAMFYAAPVESPMRTTNVYDIRSNKEETFHEWIKEQTNGIIDIEPEYDSCEKDTTLMGSIRSSDNGNILLGFYINADRKRYSYIINLGKDNVKTDAPKDLTLEHGYSTLNLSWKDPAGVRELGYSTKEIKDGEGIGDEGKPFIGAIQFTPKDLSECVGEYLNSLTFYSNRKYNGEDRVETKLSLVVFENNKMVVNQPIEHFTENAWNTVALDEPLIIKENTSLQVGIKVVQHDINEHPLGVCLYSEDSGKSDLFTEDDGKTWDRLFTNGFMRRWHIFANIAADKTAEKDLGIEGYKLYFNGELYVDDMIKTQNVSIDIPEDEYGSFVVTAMYKNGIESENSNDAYWELSGIGTVESETGSWGRVDNGILYLNKPFKTVAIYSVSGTLVSSCSGRTEVNLSNVPEGVYVVVLTGENGKEVYKIKI</sequence>
<dbReference type="NCBIfam" id="TIGR04183">
    <property type="entry name" value="Por_Secre_tail"/>
    <property type="match status" value="1"/>
</dbReference>
<comment type="caution">
    <text evidence="1">The sequence shown here is derived from an EMBL/GenBank/DDBJ whole genome shotgun (WGS) entry which is preliminary data.</text>
</comment>
<dbReference type="InterPro" id="IPR026444">
    <property type="entry name" value="Secre_tail"/>
</dbReference>
<proteinExistence type="predicted"/>
<dbReference type="EMBL" id="LFQU01000034">
    <property type="protein sequence ID" value="KOO67577.1"/>
    <property type="molecule type" value="Genomic_DNA"/>
</dbReference>
<protein>
    <submittedName>
        <fullName evidence="1">Uncharacterized protein</fullName>
    </submittedName>
</protein>
<evidence type="ECO:0000313" key="1">
    <source>
        <dbReference type="EMBL" id="KOO67577.1"/>
    </source>
</evidence>
<name>A0A8E1QWA5_9BACT</name>
<accession>A0A8E1QWA5</accession>